<dbReference type="RefSeq" id="XP_023171367.2">
    <property type="nucleotide sequence ID" value="XM_023315599.2"/>
</dbReference>
<evidence type="ECO:0000313" key="1">
    <source>
        <dbReference type="Proteomes" id="UP000504633"/>
    </source>
</evidence>
<dbReference type="GeneID" id="111599812"/>
<accession>A0A6J1LZS9</accession>
<dbReference type="OrthoDB" id="7836314at2759"/>
<gene>
    <name evidence="2" type="primary">LOC111599812</name>
</gene>
<dbReference type="Proteomes" id="UP000504633">
    <property type="component" value="Unplaced"/>
</dbReference>
<evidence type="ECO:0000313" key="2">
    <source>
        <dbReference type="RefSeq" id="XP_023171367.2"/>
    </source>
</evidence>
<dbReference type="AlphaFoldDB" id="A0A6J1LZS9"/>
<dbReference type="OMA" id="LQHSQCH"/>
<reference evidence="2" key="1">
    <citation type="submission" date="2025-08" db="UniProtKB">
        <authorList>
            <consortium name="RefSeq"/>
        </authorList>
    </citation>
    <scope>IDENTIFICATION</scope>
    <source>
        <strain evidence="2">15085-1641.00</strain>
        <tissue evidence="2">Whole body</tissue>
    </source>
</reference>
<sequence length="313" mass="34958">MASGFDFSKLCSTFSEICPDFGATHQTDKSQSLDFANKVLFDLGPKMRQIKQSGSAQMWRLIFNGDTSVFVYSYTFPHRINVNPQLHDKKLYLTLKQAGLLAASKICSMLHDFYNPRDKILLTPLARAVFLPQNIPKIAVELTRLLGRRVDSNEVVKAVISSCQTDGFHLQHSQCHIALVAIEVSVPAATQRQKLREKTIRLYAKHGKTYKEAYYNIYIKYSKLGGRAADIEPTQSSSSDQSLPTAKSIDAVLRSIAKSADDPLSGGTVEMQFVAHSPGFSEIETTLPTPINIQVETTSLDRVRFIRTTKRPN</sequence>
<organism evidence="1 2">
    <name type="scientific">Drosophila hydei</name>
    <name type="common">Fruit fly</name>
    <dbReference type="NCBI Taxonomy" id="7224"/>
    <lineage>
        <taxon>Eukaryota</taxon>
        <taxon>Metazoa</taxon>
        <taxon>Ecdysozoa</taxon>
        <taxon>Arthropoda</taxon>
        <taxon>Hexapoda</taxon>
        <taxon>Insecta</taxon>
        <taxon>Pterygota</taxon>
        <taxon>Neoptera</taxon>
        <taxon>Endopterygota</taxon>
        <taxon>Diptera</taxon>
        <taxon>Brachycera</taxon>
        <taxon>Muscomorpha</taxon>
        <taxon>Ephydroidea</taxon>
        <taxon>Drosophilidae</taxon>
        <taxon>Drosophila</taxon>
    </lineage>
</organism>
<keyword evidence="1" id="KW-1185">Reference proteome</keyword>
<name>A0A6J1LZS9_DROHY</name>
<dbReference type="KEGG" id="dhe:111599812"/>
<proteinExistence type="predicted"/>
<protein>
    <submittedName>
        <fullName evidence="2">Uncharacterized protein LOC111599812</fullName>
    </submittedName>
</protein>